<keyword evidence="2" id="KW-1185">Reference proteome</keyword>
<gene>
    <name evidence="1" type="ORF">VPFG_00352</name>
</gene>
<dbReference type="OrthoDB" id="25943at10239"/>
<name>R9TFV7_9CAUD</name>
<proteinExistence type="predicted"/>
<sequence length="105" mass="12207">MITHDQLSQKINERERDLNIVLNKHYRDACELSFTEALKEDITFPFTISVPIHASDKDKRGASIVRSLLDAHGYRNVRTQYETSGVINIEIYENSAMMIRHPKFN</sequence>
<dbReference type="RefSeq" id="YP_008125498.1">
    <property type="nucleotide sequence ID" value="NC_021529.2"/>
</dbReference>
<protein>
    <submittedName>
        <fullName evidence="1">Uncharacterized protein</fullName>
    </submittedName>
</protein>
<reference evidence="1 2" key="1">
    <citation type="journal article" date="2014" name="Genome Biol. Evol.">
        <title>Composite Conserved Promoter-Terminator Motifs (PeSLs) that Mediate Modular Shuffling in the Diverse T4-Like Myoviruses.</title>
        <authorList>
            <person name="Comeau A.M."/>
            <person name="Arbiol C."/>
            <person name="Krisch H.M."/>
        </authorList>
    </citation>
    <scope>NUCLEOTIDE SEQUENCE [LARGE SCALE GENOMIC DNA]</scope>
</reference>
<dbReference type="EMBL" id="HQ317393">
    <property type="protein sequence ID" value="AGN30349.1"/>
    <property type="molecule type" value="Genomic_DNA"/>
</dbReference>
<dbReference type="Proteomes" id="UP000201461">
    <property type="component" value="Segment"/>
</dbReference>
<evidence type="ECO:0000313" key="1">
    <source>
        <dbReference type="EMBL" id="AGN30349.1"/>
    </source>
</evidence>
<dbReference type="GeneID" id="15926805"/>
<evidence type="ECO:0000313" key="2">
    <source>
        <dbReference type="Proteomes" id="UP000201461"/>
    </source>
</evidence>
<accession>R9TFV7</accession>
<dbReference type="KEGG" id="vg:15926805"/>
<organism evidence="1 2">
    <name type="scientific">Vibrio phage nt-1</name>
    <dbReference type="NCBI Taxonomy" id="115992"/>
    <lineage>
        <taxon>Viruses</taxon>
        <taxon>Duplodnaviria</taxon>
        <taxon>Heunggongvirae</taxon>
        <taxon>Uroviricota</taxon>
        <taxon>Caudoviricetes</taxon>
        <taxon>Pantevenvirales</taxon>
        <taxon>Straboviridae</taxon>
        <taxon>Mylasvirus</taxon>
        <taxon>Mylasvirus persius</taxon>
    </lineage>
</organism>